<dbReference type="Proteomes" id="UP000313359">
    <property type="component" value="Unassembled WGS sequence"/>
</dbReference>
<dbReference type="AlphaFoldDB" id="A0A5C2SQD7"/>
<organism evidence="1 2">
    <name type="scientific">Lentinus tigrinus ALCF2SS1-6</name>
    <dbReference type="NCBI Taxonomy" id="1328759"/>
    <lineage>
        <taxon>Eukaryota</taxon>
        <taxon>Fungi</taxon>
        <taxon>Dikarya</taxon>
        <taxon>Basidiomycota</taxon>
        <taxon>Agaricomycotina</taxon>
        <taxon>Agaricomycetes</taxon>
        <taxon>Polyporales</taxon>
        <taxon>Polyporaceae</taxon>
        <taxon>Lentinus</taxon>
    </lineage>
</organism>
<dbReference type="STRING" id="1328759.A0A5C2SQD7"/>
<proteinExistence type="predicted"/>
<dbReference type="OrthoDB" id="1879366at2759"/>
<evidence type="ECO:0000313" key="2">
    <source>
        <dbReference type="Proteomes" id="UP000313359"/>
    </source>
</evidence>
<name>A0A5C2SQD7_9APHY</name>
<dbReference type="EMBL" id="ML122255">
    <property type="protein sequence ID" value="RPD63676.1"/>
    <property type="molecule type" value="Genomic_DNA"/>
</dbReference>
<protein>
    <submittedName>
        <fullName evidence="1">Uncharacterized protein</fullName>
    </submittedName>
</protein>
<dbReference type="Gene3D" id="3.40.50.720">
    <property type="entry name" value="NAD(P)-binding Rossmann-like Domain"/>
    <property type="match status" value="1"/>
</dbReference>
<sequence length="71" mass="7654">MGDEMPLGDHLSVLHVCGHFVTVGLLNSPLPTLHASKFAGTLGRGRRCSHIGNKQECLEMLELAHPKGIKP</sequence>
<gene>
    <name evidence="1" type="ORF">L227DRAFT_572115</name>
</gene>
<reference evidence="1" key="1">
    <citation type="journal article" date="2018" name="Genome Biol. Evol.">
        <title>Genomics and development of Lentinus tigrinus, a white-rot wood-decaying mushroom with dimorphic fruiting bodies.</title>
        <authorList>
            <person name="Wu B."/>
            <person name="Xu Z."/>
            <person name="Knudson A."/>
            <person name="Carlson A."/>
            <person name="Chen N."/>
            <person name="Kovaka S."/>
            <person name="LaButti K."/>
            <person name="Lipzen A."/>
            <person name="Pennachio C."/>
            <person name="Riley R."/>
            <person name="Schakwitz W."/>
            <person name="Umezawa K."/>
            <person name="Ohm R.A."/>
            <person name="Grigoriev I.V."/>
            <person name="Nagy L.G."/>
            <person name="Gibbons J."/>
            <person name="Hibbett D."/>
        </authorList>
    </citation>
    <scope>NUCLEOTIDE SEQUENCE [LARGE SCALE GENOMIC DNA]</scope>
    <source>
        <strain evidence="1">ALCF2SS1-6</strain>
    </source>
</reference>
<accession>A0A5C2SQD7</accession>
<evidence type="ECO:0000313" key="1">
    <source>
        <dbReference type="EMBL" id="RPD63676.1"/>
    </source>
</evidence>
<keyword evidence="2" id="KW-1185">Reference proteome</keyword>